<dbReference type="AlphaFoldDB" id="A0A485LF57"/>
<feature type="region of interest" description="Disordered" evidence="6">
    <location>
        <begin position="389"/>
        <end position="410"/>
    </location>
</feature>
<dbReference type="PROSITE" id="PS50096">
    <property type="entry name" value="IQ"/>
    <property type="match status" value="2"/>
</dbReference>
<dbReference type="Proteomes" id="UP000332933">
    <property type="component" value="Unassembled WGS sequence"/>
</dbReference>
<evidence type="ECO:0000256" key="4">
    <source>
        <dbReference type="ARBA" id="ARBA00023136"/>
    </source>
</evidence>
<feature type="region of interest" description="Disordered" evidence="6">
    <location>
        <begin position="850"/>
        <end position="918"/>
    </location>
</feature>
<dbReference type="SMART" id="SM00015">
    <property type="entry name" value="IQ"/>
    <property type="match status" value="5"/>
</dbReference>
<dbReference type="InterPro" id="IPR036028">
    <property type="entry name" value="SH3-like_dom_sf"/>
</dbReference>
<comment type="subcellular location">
    <subcellularLocation>
        <location evidence="1">Membrane</location>
        <topology evidence="1">Peripheral membrane protein</topology>
    </subcellularLocation>
</comment>
<evidence type="ECO:0000313" key="9">
    <source>
        <dbReference type="EMBL" id="VFT97138.1"/>
    </source>
</evidence>
<keyword evidence="4" id="KW-0472">Membrane</keyword>
<evidence type="ECO:0000313" key="10">
    <source>
        <dbReference type="Proteomes" id="UP000332933"/>
    </source>
</evidence>
<reference evidence="8" key="2">
    <citation type="submission" date="2019-06" db="EMBL/GenBank/DDBJ databases">
        <title>Genomics analysis of Aphanomyces spp. identifies a new class of oomycete effector associated with host adaptation.</title>
        <authorList>
            <person name="Gaulin E."/>
        </authorList>
    </citation>
    <scope>NUCLEOTIDE SEQUENCE</scope>
    <source>
        <strain evidence="8">CBS 578.67</strain>
    </source>
</reference>
<evidence type="ECO:0000256" key="6">
    <source>
        <dbReference type="SAM" id="MobiDB-lite"/>
    </source>
</evidence>
<feature type="compositionally biased region" description="Polar residues" evidence="6">
    <location>
        <begin position="159"/>
        <end position="187"/>
    </location>
</feature>
<protein>
    <submittedName>
        <fullName evidence="9">Aste57867_20452 protein</fullName>
    </submittedName>
</protein>
<reference evidence="9 10" key="1">
    <citation type="submission" date="2019-03" db="EMBL/GenBank/DDBJ databases">
        <authorList>
            <person name="Gaulin E."/>
            <person name="Dumas B."/>
        </authorList>
    </citation>
    <scope>NUCLEOTIDE SEQUENCE [LARGE SCALE GENOMIC DNA]</scope>
    <source>
        <strain evidence="9">CBS 568.67</strain>
    </source>
</reference>
<feature type="compositionally biased region" description="Low complexity" evidence="6">
    <location>
        <begin position="882"/>
        <end position="893"/>
    </location>
</feature>
<dbReference type="PANTHER" id="PTHR14167:SF81">
    <property type="entry name" value="ENDOPHILIN-A"/>
    <property type="match status" value="1"/>
</dbReference>
<feature type="domain" description="SH3" evidence="7">
    <location>
        <begin position="92"/>
        <end position="154"/>
    </location>
</feature>
<sequence length="918" mass="102905">MPSVHLATALFDYAPEAEDELELHVDDVVCVTQVQDDGWCRGYIQGTPATHTGLFPANYIQDAAAAAADVRPRDETTPLRSHLPPYRPAPQAIARRAKALFAYTPQEPDELALHAGDVVVVTESLDDGWCRGYVAADPKHPGVFPSNYVDIQTDSWTTTTQASPVISTSGKHTNDGNGASKSPTQSEAGRRQADDDDDPHWRRQKQVPLAKTSKSSAMRPSNDALTGSASSLAPSEVSVDSCSSSSVVVVDGPAPATGYYDDGGNYMTDGGYYDPLGQWHDANDVAAGAASAAAGYYDDNGYYITSGGYYDPQGQWFADAIPPSSGGAPPLPAYPLIFTPPSIVDNRVSVPSEATPASPVVSPRTGNRSVLQLKQDLKRAKENAERALAARQEAETQMQAERDARRRAERAAADRLQRQLTNETKAKEVEAAIRAQIRQHETKPTTTRLEESVQPPRRAIQIQRWYRDRRQQQRRTAAATRIQHCGRVYLGHTKRRHRQAADGTKQLTRDQAATRIQQRGRRYVARRRLPGTATNIFKATKTETAAGMRLQRWWRRYMGRLWWHRGVAAIIRTRKKGAAVVQSNSRATIETPSPRRDMIASVGQIQKWWRRYVGRMWWHRGVEAIIRTRKKQDCATQNGRMMQQPNGFQTRTRLSRDETAAVRRVQKWWRSYVGRMWWHRGVAAIRKRKKEAAIANANTKKTSRQRAVAPTRTSHEAVRRIQKWWRRYVGRMWWRRGVAAIRTRKKQETACAVSGKKRGDPKKAPSLRPKVDDTMPPRLVPARSVAVLPIYTTDVAQISQLASLIANSVNVELDKRMRVHNLQLDRLATSVLQLQHAIEKHNETLERVFSEEDGRRRRIEPLPSVVESTPNNKPDPTRRSWAQPATTPPKQAAGSEKPDQDAGNPSTSTWGGAYTWAY</sequence>
<evidence type="ECO:0000256" key="3">
    <source>
        <dbReference type="ARBA" id="ARBA00023054"/>
    </source>
</evidence>
<dbReference type="InterPro" id="IPR001452">
    <property type="entry name" value="SH3_domain"/>
</dbReference>
<feature type="compositionally biased region" description="Polar residues" evidence="6">
    <location>
        <begin position="212"/>
        <end position="233"/>
    </location>
</feature>
<keyword evidence="10" id="KW-1185">Reference proteome</keyword>
<feature type="region of interest" description="Disordered" evidence="6">
    <location>
        <begin position="497"/>
        <end position="518"/>
    </location>
</feature>
<proteinExistence type="predicted"/>
<evidence type="ECO:0000256" key="5">
    <source>
        <dbReference type="PROSITE-ProRule" id="PRU00192"/>
    </source>
</evidence>
<name>A0A485LF57_9STRA</name>
<feature type="domain" description="SH3" evidence="7">
    <location>
        <begin position="2"/>
        <end position="65"/>
    </location>
</feature>
<feature type="region of interest" description="Disordered" evidence="6">
    <location>
        <begin position="749"/>
        <end position="776"/>
    </location>
</feature>
<evidence type="ECO:0000256" key="2">
    <source>
        <dbReference type="ARBA" id="ARBA00022443"/>
    </source>
</evidence>
<evidence type="ECO:0000259" key="7">
    <source>
        <dbReference type="PROSITE" id="PS50002"/>
    </source>
</evidence>
<dbReference type="PANTHER" id="PTHR14167">
    <property type="entry name" value="SH3 DOMAIN-CONTAINING"/>
    <property type="match status" value="1"/>
</dbReference>
<dbReference type="EMBL" id="CAADRA010006840">
    <property type="protein sequence ID" value="VFT97138.1"/>
    <property type="molecule type" value="Genomic_DNA"/>
</dbReference>
<accession>A0A485LF57</accession>
<dbReference type="SMART" id="SM00326">
    <property type="entry name" value="SH3"/>
    <property type="match status" value="2"/>
</dbReference>
<dbReference type="InterPro" id="IPR000048">
    <property type="entry name" value="IQ_motif_EF-hand-BS"/>
</dbReference>
<feature type="region of interest" description="Disordered" evidence="6">
    <location>
        <begin position="159"/>
        <end position="237"/>
    </location>
</feature>
<dbReference type="SUPFAM" id="SSF50044">
    <property type="entry name" value="SH3-domain"/>
    <property type="match status" value="2"/>
</dbReference>
<dbReference type="OrthoDB" id="79678at2759"/>
<evidence type="ECO:0000313" key="8">
    <source>
        <dbReference type="EMBL" id="KAF0687865.1"/>
    </source>
</evidence>
<organism evidence="9 10">
    <name type="scientific">Aphanomyces stellatus</name>
    <dbReference type="NCBI Taxonomy" id="120398"/>
    <lineage>
        <taxon>Eukaryota</taxon>
        <taxon>Sar</taxon>
        <taxon>Stramenopiles</taxon>
        <taxon>Oomycota</taxon>
        <taxon>Saprolegniomycetes</taxon>
        <taxon>Saprolegniales</taxon>
        <taxon>Verrucalvaceae</taxon>
        <taxon>Aphanomyces</taxon>
    </lineage>
</organism>
<dbReference type="EMBL" id="VJMH01006817">
    <property type="protein sequence ID" value="KAF0687865.1"/>
    <property type="molecule type" value="Genomic_DNA"/>
</dbReference>
<dbReference type="Gene3D" id="2.30.30.40">
    <property type="entry name" value="SH3 Domains"/>
    <property type="match status" value="2"/>
</dbReference>
<dbReference type="Pfam" id="PF14604">
    <property type="entry name" value="SH3_9"/>
    <property type="match status" value="2"/>
</dbReference>
<feature type="compositionally biased region" description="Basic and acidic residues" evidence="6">
    <location>
        <begin position="400"/>
        <end position="410"/>
    </location>
</feature>
<dbReference type="PROSITE" id="PS50002">
    <property type="entry name" value="SH3"/>
    <property type="match status" value="2"/>
</dbReference>
<evidence type="ECO:0000256" key="1">
    <source>
        <dbReference type="ARBA" id="ARBA00004170"/>
    </source>
</evidence>
<dbReference type="CDD" id="cd00174">
    <property type="entry name" value="SH3"/>
    <property type="match status" value="2"/>
</dbReference>
<keyword evidence="2 5" id="KW-0728">SH3 domain</keyword>
<feature type="compositionally biased region" description="Basic and acidic residues" evidence="6">
    <location>
        <begin position="757"/>
        <end position="775"/>
    </location>
</feature>
<dbReference type="InterPro" id="IPR050384">
    <property type="entry name" value="Endophilin_SH3RF"/>
</dbReference>
<keyword evidence="3" id="KW-0175">Coiled coil</keyword>
<gene>
    <name evidence="9" type="primary">Aste57867_20452</name>
    <name evidence="8" type="ORF">As57867_020386</name>
    <name evidence="9" type="ORF">ASTE57867_20452</name>
</gene>